<accession>A0A5J4SE77</accession>
<protein>
    <recommendedName>
        <fullName evidence="1">ISXO2-like transposase domain-containing protein</fullName>
    </recommendedName>
</protein>
<name>A0A5J4SE77_9ZZZZ</name>
<evidence type="ECO:0000313" key="2">
    <source>
        <dbReference type="EMBL" id="KAA6343561.1"/>
    </source>
</evidence>
<dbReference type="EMBL" id="SNRY01000264">
    <property type="protein sequence ID" value="KAA6343561.1"/>
    <property type="molecule type" value="Genomic_DNA"/>
</dbReference>
<feature type="domain" description="ISXO2-like transposase" evidence="1">
    <location>
        <begin position="133"/>
        <end position="291"/>
    </location>
</feature>
<proteinExistence type="predicted"/>
<gene>
    <name evidence="2" type="ORF">EZS27_008774</name>
</gene>
<sequence length="319" mass="36730">MKTNNQTPVNIIKFNENFPDEITCILQFKEQKDRIGVIRPTCGCKEHYRLQNKLRYECRHCHYPQSLRSGTVKENSKLPFLYRYIAIHLLTGTKNSFSAAELQRQPGHRRYQPVWEMCRRLCDAMGKRDDIHSLSGQVELGNAFIATLIPDDQKDEALKRGAGSQNKSKVAVMTEGTFVENPKLGKPQKAVNRIKMKTVCDLKAETTTNMVKENVDSQAELTADASASCKKLKEHVKRQDAKVVRQGGLPKVLPWMHIAIGNVKRLLLDVHHQLKNEYLQYCFNEFCHKFNRRHFGENLFDRMIRVAAILYSVIDCVII</sequence>
<evidence type="ECO:0000259" key="1">
    <source>
        <dbReference type="SMART" id="SM01126"/>
    </source>
</evidence>
<reference evidence="2" key="1">
    <citation type="submission" date="2019-03" db="EMBL/GenBank/DDBJ databases">
        <title>Single cell metagenomics reveals metabolic interactions within the superorganism composed of flagellate Streblomastix strix and complex community of Bacteroidetes bacteria on its surface.</title>
        <authorList>
            <person name="Treitli S.C."/>
            <person name="Kolisko M."/>
            <person name="Husnik F."/>
            <person name="Keeling P."/>
            <person name="Hampl V."/>
        </authorList>
    </citation>
    <scope>NUCLEOTIDE SEQUENCE</scope>
    <source>
        <strain evidence="2">STM</strain>
    </source>
</reference>
<dbReference type="AlphaFoldDB" id="A0A5J4SE77"/>
<dbReference type="Pfam" id="PF12762">
    <property type="entry name" value="DDE_Tnp_IS1595"/>
    <property type="match status" value="1"/>
</dbReference>
<organism evidence="2">
    <name type="scientific">termite gut metagenome</name>
    <dbReference type="NCBI Taxonomy" id="433724"/>
    <lineage>
        <taxon>unclassified sequences</taxon>
        <taxon>metagenomes</taxon>
        <taxon>organismal metagenomes</taxon>
    </lineage>
</organism>
<dbReference type="SMART" id="SM01126">
    <property type="entry name" value="DDE_Tnp_IS1595"/>
    <property type="match status" value="1"/>
</dbReference>
<dbReference type="NCBIfam" id="NF033547">
    <property type="entry name" value="transpos_IS1595"/>
    <property type="match status" value="1"/>
</dbReference>
<comment type="caution">
    <text evidence="2">The sequence shown here is derived from an EMBL/GenBank/DDBJ whole genome shotgun (WGS) entry which is preliminary data.</text>
</comment>
<dbReference type="InterPro" id="IPR024445">
    <property type="entry name" value="Tnp_ISXO2-like"/>
</dbReference>